<feature type="transmembrane region" description="Helical" evidence="6">
    <location>
        <begin position="150"/>
        <end position="171"/>
    </location>
</feature>
<dbReference type="PANTHER" id="PTHR30086">
    <property type="entry name" value="ARGININE EXPORTER PROTEIN ARGO"/>
    <property type="match status" value="1"/>
</dbReference>
<comment type="subcellular location">
    <subcellularLocation>
        <location evidence="1">Cell membrane</location>
        <topology evidence="1">Multi-pass membrane protein</topology>
    </subcellularLocation>
</comment>
<evidence type="ECO:0000256" key="1">
    <source>
        <dbReference type="ARBA" id="ARBA00004651"/>
    </source>
</evidence>
<dbReference type="PANTHER" id="PTHR30086:SF20">
    <property type="entry name" value="ARGININE EXPORTER PROTEIN ARGO-RELATED"/>
    <property type="match status" value="1"/>
</dbReference>
<organism evidence="7 8">
    <name type="scientific">Flaviflagellibacter deserti</name>
    <dbReference type="NCBI Taxonomy" id="2267266"/>
    <lineage>
        <taxon>Bacteria</taxon>
        <taxon>Pseudomonadati</taxon>
        <taxon>Pseudomonadota</taxon>
        <taxon>Alphaproteobacteria</taxon>
        <taxon>Hyphomicrobiales</taxon>
        <taxon>Flaviflagellibacter</taxon>
    </lineage>
</organism>
<keyword evidence="8" id="KW-1185">Reference proteome</keyword>
<protein>
    <submittedName>
        <fullName evidence="7">LysE family translocator</fullName>
    </submittedName>
</protein>
<keyword evidence="3 6" id="KW-0812">Transmembrane</keyword>
<keyword evidence="2" id="KW-1003">Cell membrane</keyword>
<name>A0ABV9Z114_9HYPH</name>
<feature type="transmembrane region" description="Helical" evidence="6">
    <location>
        <begin position="6"/>
        <end position="29"/>
    </location>
</feature>
<dbReference type="Proteomes" id="UP001595796">
    <property type="component" value="Unassembled WGS sequence"/>
</dbReference>
<feature type="transmembrane region" description="Helical" evidence="6">
    <location>
        <begin position="72"/>
        <end position="89"/>
    </location>
</feature>
<gene>
    <name evidence="7" type="ORF">ACFPFW_05490</name>
</gene>
<dbReference type="PIRSF" id="PIRSF006324">
    <property type="entry name" value="LeuE"/>
    <property type="match status" value="1"/>
</dbReference>
<evidence type="ECO:0000256" key="6">
    <source>
        <dbReference type="SAM" id="Phobius"/>
    </source>
</evidence>
<dbReference type="InterPro" id="IPR001123">
    <property type="entry name" value="LeuE-type"/>
</dbReference>
<sequence length="211" mass="22165">MPDLSTLAVFSAAALVLAFMPGPGIFYIVGRTIAAGRTDGYASILGTTMGGFVHVFAGVVGVSALIMTSATAFMALKVVGGVYLVYLGIKTWRSGRQAEIDFSSSSEGGAWRAFRDGIIVEATNPKTAAFFLALIPQFIDPSRGTVGLQFFVLGATSIALNVVADLVYTFAASSARTLLMRRPHIVRRLRQGSGAVLTSLGISVLLSRQPA</sequence>
<evidence type="ECO:0000256" key="5">
    <source>
        <dbReference type="ARBA" id="ARBA00023136"/>
    </source>
</evidence>
<dbReference type="RefSeq" id="WP_114956962.1">
    <property type="nucleotide sequence ID" value="NZ_JBHSJF010000005.1"/>
</dbReference>
<evidence type="ECO:0000256" key="4">
    <source>
        <dbReference type="ARBA" id="ARBA00022989"/>
    </source>
</evidence>
<evidence type="ECO:0000256" key="3">
    <source>
        <dbReference type="ARBA" id="ARBA00022692"/>
    </source>
</evidence>
<feature type="transmembrane region" description="Helical" evidence="6">
    <location>
        <begin position="41"/>
        <end position="66"/>
    </location>
</feature>
<evidence type="ECO:0000256" key="2">
    <source>
        <dbReference type="ARBA" id="ARBA00022475"/>
    </source>
</evidence>
<proteinExistence type="predicted"/>
<keyword evidence="5 6" id="KW-0472">Membrane</keyword>
<dbReference type="Pfam" id="PF01810">
    <property type="entry name" value="LysE"/>
    <property type="match status" value="1"/>
</dbReference>
<keyword evidence="4 6" id="KW-1133">Transmembrane helix</keyword>
<evidence type="ECO:0000313" key="8">
    <source>
        <dbReference type="Proteomes" id="UP001595796"/>
    </source>
</evidence>
<comment type="caution">
    <text evidence="7">The sequence shown here is derived from an EMBL/GenBank/DDBJ whole genome shotgun (WGS) entry which is preliminary data.</text>
</comment>
<reference evidence="8" key="1">
    <citation type="journal article" date="2019" name="Int. J. Syst. Evol. Microbiol.">
        <title>The Global Catalogue of Microorganisms (GCM) 10K type strain sequencing project: providing services to taxonomists for standard genome sequencing and annotation.</title>
        <authorList>
            <consortium name="The Broad Institute Genomics Platform"/>
            <consortium name="The Broad Institute Genome Sequencing Center for Infectious Disease"/>
            <person name="Wu L."/>
            <person name="Ma J."/>
        </authorList>
    </citation>
    <scope>NUCLEOTIDE SEQUENCE [LARGE SCALE GENOMIC DNA]</scope>
    <source>
        <strain evidence="8">CGMCC 1.16444</strain>
    </source>
</reference>
<evidence type="ECO:0000313" key="7">
    <source>
        <dbReference type="EMBL" id="MFC5067467.1"/>
    </source>
</evidence>
<accession>A0ABV9Z114</accession>
<dbReference type="EMBL" id="JBHSJF010000005">
    <property type="protein sequence ID" value="MFC5067467.1"/>
    <property type="molecule type" value="Genomic_DNA"/>
</dbReference>